<evidence type="ECO:0000313" key="3">
    <source>
        <dbReference type="Proteomes" id="UP001501319"/>
    </source>
</evidence>
<sequence length="633" mass="64358">MRRLRTFVALFVSAALTVVAGSSALAATRVTVRNVGGLVAAGPVNTENGFPAWYEDKTGLRLEPCLDGDNPLCGFLPGDIPDETRPISFPDNFPAEFFYQLVSSTLDLPGGGRAVLTLGLEGAFANNDPVPGDQVVFARTRVVVRGAPAGQTMTFKHPFGELTIDTDASGSGKLVEDISPSIGNFTVALRGNFGPFLKWDPAVAPAAPQGYLGDPGQEHAVVGSPLNYNNFSVTGGGINVATNQFTVHGKISTNHGVRADNAAVNGDMLDVFASSGGSQLEVVGAGSTFSTTPMLNDQGSNRFYARIKLDGVAPDTVTVRNLSDKPVSTSVVDVQKPTGITITKAYYDGAELTVAADVSGPSSYPLDVVGVGTLPSADPVSFPISAPPANVTVKSAAGATSAAVAVTGGGPSPLGQPPVTPGPDTPPVVVGGDPAAGPVATATAAQTTLIRGASTTLDGSASTYAVSYKWTQVGGTPVTITGDTTAKPTVTAPYFAKTTDTAPAAAVAPTGPSQIQLVVTGSDGTQSAPTSIELTVQNDAVTIAAGARHRLNTELRIDGTSLIGGAAGVRTPPTSVVLYDVTPGRAVTKLGTAQVDTLGNWTLRQKPGPTRQVTSVLVQSTRGGTASAPLATR</sequence>
<dbReference type="Gene3D" id="2.60.40.10">
    <property type="entry name" value="Immunoglobulins"/>
    <property type="match status" value="1"/>
</dbReference>
<comment type="caution">
    <text evidence="2">The sequence shown here is derived from an EMBL/GenBank/DDBJ whole genome shotgun (WGS) entry which is preliminary data.</text>
</comment>
<dbReference type="InterPro" id="IPR013783">
    <property type="entry name" value="Ig-like_fold"/>
</dbReference>
<accession>A0ABN2FS87</accession>
<protein>
    <submittedName>
        <fullName evidence="2">Uncharacterized protein</fullName>
    </submittedName>
</protein>
<reference evidence="2 3" key="1">
    <citation type="journal article" date="2019" name="Int. J. Syst. Evol. Microbiol.">
        <title>The Global Catalogue of Microorganisms (GCM) 10K type strain sequencing project: providing services to taxonomists for standard genome sequencing and annotation.</title>
        <authorList>
            <consortium name="The Broad Institute Genomics Platform"/>
            <consortium name="The Broad Institute Genome Sequencing Center for Infectious Disease"/>
            <person name="Wu L."/>
            <person name="Ma J."/>
        </authorList>
    </citation>
    <scope>NUCLEOTIDE SEQUENCE [LARGE SCALE GENOMIC DNA]</scope>
    <source>
        <strain evidence="2 3">JCM 14306</strain>
    </source>
</reference>
<feature type="signal peptide" evidence="1">
    <location>
        <begin position="1"/>
        <end position="20"/>
    </location>
</feature>
<feature type="chain" id="PRO_5046884263" evidence="1">
    <location>
        <begin position="21"/>
        <end position="633"/>
    </location>
</feature>
<name>A0ABN2FS87_9ACTN</name>
<keyword evidence="3" id="KW-1185">Reference proteome</keyword>
<evidence type="ECO:0000256" key="1">
    <source>
        <dbReference type="SAM" id="SignalP"/>
    </source>
</evidence>
<gene>
    <name evidence="2" type="ORF">GCM10009744_59140</name>
</gene>
<evidence type="ECO:0000313" key="2">
    <source>
        <dbReference type="EMBL" id="GAA1658104.1"/>
    </source>
</evidence>
<dbReference type="EMBL" id="BAAANE010000011">
    <property type="protein sequence ID" value="GAA1658104.1"/>
    <property type="molecule type" value="Genomic_DNA"/>
</dbReference>
<keyword evidence="1" id="KW-0732">Signal</keyword>
<proteinExistence type="predicted"/>
<dbReference type="RefSeq" id="WP_344115843.1">
    <property type="nucleotide sequence ID" value="NZ_BAAANE010000011.1"/>
</dbReference>
<organism evidence="2 3">
    <name type="scientific">Kribbella alba</name>
    <dbReference type="NCBI Taxonomy" id="190197"/>
    <lineage>
        <taxon>Bacteria</taxon>
        <taxon>Bacillati</taxon>
        <taxon>Actinomycetota</taxon>
        <taxon>Actinomycetes</taxon>
        <taxon>Propionibacteriales</taxon>
        <taxon>Kribbellaceae</taxon>
        <taxon>Kribbella</taxon>
    </lineage>
</organism>
<dbReference type="Proteomes" id="UP001501319">
    <property type="component" value="Unassembled WGS sequence"/>
</dbReference>